<dbReference type="EMBL" id="FPBX01000060">
    <property type="protein sequence ID" value="SFU98876.1"/>
    <property type="molecule type" value="Genomic_DNA"/>
</dbReference>
<feature type="transmembrane region" description="Helical" evidence="4">
    <location>
        <begin position="104"/>
        <end position="124"/>
    </location>
</feature>
<dbReference type="Pfam" id="PF00990">
    <property type="entry name" value="GGDEF"/>
    <property type="match status" value="1"/>
</dbReference>
<dbReference type="SUPFAM" id="SSF55073">
    <property type="entry name" value="Nucleotide cyclase"/>
    <property type="match status" value="1"/>
</dbReference>
<dbReference type="SMART" id="SM00267">
    <property type="entry name" value="GGDEF"/>
    <property type="match status" value="1"/>
</dbReference>
<dbReference type="PANTHER" id="PTHR45138">
    <property type="entry name" value="REGULATORY COMPONENTS OF SENSORY TRANSDUCTION SYSTEM"/>
    <property type="match status" value="1"/>
</dbReference>
<evidence type="ECO:0000313" key="6">
    <source>
        <dbReference type="EMBL" id="SFU98876.1"/>
    </source>
</evidence>
<sequence length="391" mass="42962">MQVRTDKLQLLFHQSFLATFGSVGGALALSWLQRDLGNHEVIVPWLITLCVAGMVRLGLFWAYNRSALQCRTPARWESVYWATLVFTAGTWGLGAFLLMSRDNLLSQAITLFFAIGMAGSAISAYSAYRSMTLVAVGLVLLPTTLWLLTEPGSEQRVLAFTTLAFSAFVVRATGDLSGALQSLLRLRRELEIEHRIASTAARTDELTGLNNLRAFREQADTMFTATRRNGLPLCALLVDIDHFKQINDTHGHAAGDRVLQAVARGLKTALREADLCGRLGARSSRYCSPARTCTRPCRLQKSCAWLYKPLWCRSTTPCCMSPSASGWPRRVRPVRTSPPCWPRPMRPCTTPNPMAVTGCTATPPPPTAHATRSSTRKRMPAASKPATAAPR</sequence>
<organism evidence="6 7">
    <name type="scientific">Paenacidovorax caeni</name>
    <dbReference type="NCBI Taxonomy" id="343013"/>
    <lineage>
        <taxon>Bacteria</taxon>
        <taxon>Pseudomonadati</taxon>
        <taxon>Pseudomonadota</taxon>
        <taxon>Betaproteobacteria</taxon>
        <taxon>Burkholderiales</taxon>
        <taxon>Comamonadaceae</taxon>
        <taxon>Paenacidovorax</taxon>
    </lineage>
</organism>
<dbReference type="GO" id="GO:0043709">
    <property type="term" value="P:cell adhesion involved in single-species biofilm formation"/>
    <property type="evidence" value="ECO:0007669"/>
    <property type="project" value="TreeGrafter"/>
</dbReference>
<evidence type="ECO:0000256" key="4">
    <source>
        <dbReference type="SAM" id="Phobius"/>
    </source>
</evidence>
<dbReference type="Gene3D" id="3.30.70.270">
    <property type="match status" value="1"/>
</dbReference>
<dbReference type="STRING" id="343013.SAMN04489707_10607"/>
<comment type="catalytic activity">
    <reaction evidence="2">
        <text>2 GTP = 3',3'-c-di-GMP + 2 diphosphate</text>
        <dbReference type="Rhea" id="RHEA:24898"/>
        <dbReference type="ChEBI" id="CHEBI:33019"/>
        <dbReference type="ChEBI" id="CHEBI:37565"/>
        <dbReference type="ChEBI" id="CHEBI:58805"/>
        <dbReference type="EC" id="2.7.7.65"/>
    </reaction>
</comment>
<protein>
    <recommendedName>
        <fullName evidence="1">diguanylate cyclase</fullName>
        <ecNumber evidence="1">2.7.7.65</ecNumber>
    </recommendedName>
</protein>
<keyword evidence="4" id="KW-0812">Transmembrane</keyword>
<evidence type="ECO:0000256" key="2">
    <source>
        <dbReference type="ARBA" id="ARBA00034247"/>
    </source>
</evidence>
<feature type="region of interest" description="Disordered" evidence="3">
    <location>
        <begin position="352"/>
        <end position="391"/>
    </location>
</feature>
<dbReference type="CDD" id="cd01949">
    <property type="entry name" value="GGDEF"/>
    <property type="match status" value="1"/>
</dbReference>
<dbReference type="GO" id="GO:1902201">
    <property type="term" value="P:negative regulation of bacterial-type flagellum-dependent cell motility"/>
    <property type="evidence" value="ECO:0007669"/>
    <property type="project" value="TreeGrafter"/>
</dbReference>
<gene>
    <name evidence="6" type="ORF">SAMN04489707_10607</name>
</gene>
<dbReference type="InterPro" id="IPR029787">
    <property type="entry name" value="Nucleotide_cyclase"/>
</dbReference>
<evidence type="ECO:0000259" key="5">
    <source>
        <dbReference type="SMART" id="SM00267"/>
    </source>
</evidence>
<dbReference type="GO" id="GO:0005886">
    <property type="term" value="C:plasma membrane"/>
    <property type="evidence" value="ECO:0007669"/>
    <property type="project" value="TreeGrafter"/>
</dbReference>
<dbReference type="InterPro" id="IPR043128">
    <property type="entry name" value="Rev_trsase/Diguanyl_cyclase"/>
</dbReference>
<keyword evidence="4" id="KW-1133">Transmembrane helix</keyword>
<feature type="domain" description="GGDEF" evidence="5">
    <location>
        <begin position="183"/>
        <end position="321"/>
    </location>
</feature>
<dbReference type="PANTHER" id="PTHR45138:SF9">
    <property type="entry name" value="DIGUANYLATE CYCLASE DGCM-RELATED"/>
    <property type="match status" value="1"/>
</dbReference>
<feature type="transmembrane region" description="Helical" evidence="4">
    <location>
        <begin position="131"/>
        <end position="148"/>
    </location>
</feature>
<feature type="transmembrane region" description="Helical" evidence="4">
    <location>
        <begin position="79"/>
        <end position="98"/>
    </location>
</feature>
<evidence type="ECO:0000256" key="1">
    <source>
        <dbReference type="ARBA" id="ARBA00012528"/>
    </source>
</evidence>
<dbReference type="InterPro" id="IPR050469">
    <property type="entry name" value="Diguanylate_Cyclase"/>
</dbReference>
<dbReference type="GO" id="GO:0052621">
    <property type="term" value="F:diguanylate cyclase activity"/>
    <property type="evidence" value="ECO:0007669"/>
    <property type="project" value="UniProtKB-EC"/>
</dbReference>
<feature type="transmembrane region" description="Helical" evidence="4">
    <location>
        <begin position="43"/>
        <end position="63"/>
    </location>
</feature>
<evidence type="ECO:0000313" key="7">
    <source>
        <dbReference type="Proteomes" id="UP000183656"/>
    </source>
</evidence>
<dbReference type="NCBIfam" id="TIGR00254">
    <property type="entry name" value="GGDEF"/>
    <property type="match status" value="1"/>
</dbReference>
<dbReference type="AlphaFoldDB" id="A0A1I7KNB4"/>
<accession>A0A1I7KNB4</accession>
<feature type="transmembrane region" description="Helical" evidence="4">
    <location>
        <begin position="12"/>
        <end position="31"/>
    </location>
</feature>
<dbReference type="Proteomes" id="UP000183656">
    <property type="component" value="Unassembled WGS sequence"/>
</dbReference>
<proteinExistence type="predicted"/>
<dbReference type="InterPro" id="IPR000160">
    <property type="entry name" value="GGDEF_dom"/>
</dbReference>
<evidence type="ECO:0000256" key="3">
    <source>
        <dbReference type="SAM" id="MobiDB-lite"/>
    </source>
</evidence>
<name>A0A1I7KNB4_9BURK</name>
<keyword evidence="7" id="KW-1185">Reference proteome</keyword>
<dbReference type="EC" id="2.7.7.65" evidence="1"/>
<keyword evidence="4" id="KW-0472">Membrane</keyword>
<reference evidence="6 7" key="1">
    <citation type="submission" date="2016-10" db="EMBL/GenBank/DDBJ databases">
        <authorList>
            <person name="de Groot N.N."/>
        </authorList>
    </citation>
    <scope>NUCLEOTIDE SEQUENCE [LARGE SCALE GENOMIC DNA]</scope>
    <source>
        <strain evidence="6 7">R-24608</strain>
    </source>
</reference>